<keyword evidence="3" id="KW-1185">Reference proteome</keyword>
<dbReference type="EMBL" id="JAGHQM010000350">
    <property type="protein sequence ID" value="KAH0562442.1"/>
    <property type="molecule type" value="Genomic_DNA"/>
</dbReference>
<feature type="compositionally biased region" description="Acidic residues" evidence="1">
    <location>
        <begin position="64"/>
        <end position="95"/>
    </location>
</feature>
<feature type="compositionally biased region" description="Low complexity" evidence="1">
    <location>
        <begin position="493"/>
        <end position="503"/>
    </location>
</feature>
<reference evidence="2" key="1">
    <citation type="submission" date="2021-03" db="EMBL/GenBank/DDBJ databases">
        <title>Comparative genomics and phylogenomic investigation of the class Geoglossomycetes provide insights into ecological specialization and systematics.</title>
        <authorList>
            <person name="Melie T."/>
            <person name="Pirro S."/>
            <person name="Miller A.N."/>
            <person name="Quandt A."/>
        </authorList>
    </citation>
    <scope>NUCLEOTIDE SEQUENCE</scope>
    <source>
        <strain evidence="2">CAQ_001_2017</strain>
    </source>
</reference>
<name>A0A9P8RRP6_9PEZI</name>
<accession>A0A9P8RRP6</accession>
<protein>
    <submittedName>
        <fullName evidence="2">Uncharacterized protein</fullName>
    </submittedName>
</protein>
<evidence type="ECO:0000256" key="1">
    <source>
        <dbReference type="SAM" id="MobiDB-lite"/>
    </source>
</evidence>
<proteinExistence type="predicted"/>
<feature type="region of interest" description="Disordered" evidence="1">
    <location>
        <begin position="484"/>
        <end position="503"/>
    </location>
</feature>
<organism evidence="2 3">
    <name type="scientific">Trichoglossum hirsutum</name>
    <dbReference type="NCBI Taxonomy" id="265104"/>
    <lineage>
        <taxon>Eukaryota</taxon>
        <taxon>Fungi</taxon>
        <taxon>Dikarya</taxon>
        <taxon>Ascomycota</taxon>
        <taxon>Pezizomycotina</taxon>
        <taxon>Geoglossomycetes</taxon>
        <taxon>Geoglossales</taxon>
        <taxon>Geoglossaceae</taxon>
        <taxon>Trichoglossum</taxon>
    </lineage>
</organism>
<evidence type="ECO:0000313" key="2">
    <source>
        <dbReference type="EMBL" id="KAH0562442.1"/>
    </source>
</evidence>
<evidence type="ECO:0000313" key="3">
    <source>
        <dbReference type="Proteomes" id="UP000750711"/>
    </source>
</evidence>
<feature type="compositionally biased region" description="Polar residues" evidence="1">
    <location>
        <begin position="12"/>
        <end position="21"/>
    </location>
</feature>
<feature type="region of interest" description="Disordered" evidence="1">
    <location>
        <begin position="1"/>
        <end position="95"/>
    </location>
</feature>
<comment type="caution">
    <text evidence="2">The sequence shown here is derived from an EMBL/GenBank/DDBJ whole genome shotgun (WGS) entry which is preliminary data.</text>
</comment>
<gene>
    <name evidence="2" type="ORF">GP486_002867</name>
</gene>
<dbReference type="AlphaFoldDB" id="A0A9P8RRP6"/>
<dbReference type="Proteomes" id="UP000750711">
    <property type="component" value="Unassembled WGS sequence"/>
</dbReference>
<sequence>MPRTEPHPKTPIRQSTRTSKPSARKRANSESASQPPPSSQRAKKAHTVTSLPTKPQRRQIIVIDDPDEEERADENENEDENEDEDEDEDIASSAIDEDILIEEDIMKYPSVWKAVVNTKETLCSKSGIYTDNLSIYSIRYWQREVIEKAVSRQLEVVRLEAIASYERCRALDECPFELRSQQDVLDALEMLKMWYKQRKRVSLRITLYLKEAITELQSQTDSNAKIASSRRTATQRQLAELPDILQIEATMGNSMPQVADYWTCLNSQCRNKGKTCWVNKPRPETRDNAAEHYPVSGEIFRRWSREIADKLSTVEQPSQQIIVLLVNWRERDRKKSAQTRQTSRPADDISSTTNQLLQTLIATQTQQLAQNLYGGLYNMPANPSTPSLLSLYPLPYTPIAPSSPIHSNSDPSEVLAQFFDWLILKSSDQQRELLEHIKSKLLDEDWNLDTLRDERKGGAMTLAIWESYGFKLGTLANIRSQISEFKQQRRPQSRSSSKSNNSY</sequence>